<accession>A0A7M5UZT6</accession>
<protein>
    <submittedName>
        <fullName evidence="1">Uncharacterized protein</fullName>
    </submittedName>
</protein>
<organism evidence="1 2">
    <name type="scientific">Clytia hemisphaerica</name>
    <dbReference type="NCBI Taxonomy" id="252671"/>
    <lineage>
        <taxon>Eukaryota</taxon>
        <taxon>Metazoa</taxon>
        <taxon>Cnidaria</taxon>
        <taxon>Hydrozoa</taxon>
        <taxon>Hydroidolina</taxon>
        <taxon>Leptothecata</taxon>
        <taxon>Obeliida</taxon>
        <taxon>Clytiidae</taxon>
        <taxon>Clytia</taxon>
    </lineage>
</organism>
<evidence type="ECO:0000313" key="2">
    <source>
        <dbReference type="Proteomes" id="UP000594262"/>
    </source>
</evidence>
<dbReference type="AlphaFoldDB" id="A0A7M5UZT6"/>
<evidence type="ECO:0000313" key="1">
    <source>
        <dbReference type="EnsemblMetazoa" id="CLYHEMP006915.1"/>
    </source>
</evidence>
<keyword evidence="2" id="KW-1185">Reference proteome</keyword>
<sequence>MFWCNDDYGINRDGWSEKSKAALQREEDAIKKFDLERAKMEARVLEPGSCNMVQLLNPKEHLTGACLKTFRQHVNKFKGWNVKRQVVSEDLKPKLKITRKSKVYYTNVYYTAPVNLDELKENLVPQQPFERKYHLPSSPPALMPSPPIMPESPVYSYHKPIPNLPSVAFRTGNFATFSGFQNYRPLPSGTLSTCGNIPGPSRYQYSAEQLYGNYEKIGLQKRTLNDFQDQGGKKSKC</sequence>
<reference evidence="1" key="1">
    <citation type="submission" date="2021-01" db="UniProtKB">
        <authorList>
            <consortium name="EnsemblMetazoa"/>
        </authorList>
    </citation>
    <scope>IDENTIFICATION</scope>
</reference>
<dbReference type="EnsemblMetazoa" id="CLYHEMT006915.1">
    <property type="protein sequence ID" value="CLYHEMP006915.1"/>
    <property type="gene ID" value="CLYHEMG006915"/>
</dbReference>
<proteinExistence type="predicted"/>
<dbReference type="Proteomes" id="UP000594262">
    <property type="component" value="Unplaced"/>
</dbReference>
<name>A0A7M5UZT6_9CNID</name>